<keyword evidence="2" id="KW-0677">Repeat</keyword>
<dbReference type="AlphaFoldDB" id="A0AAU9U466"/>
<reference evidence="5" key="1">
    <citation type="submission" date="2022-03" db="EMBL/GenBank/DDBJ databases">
        <authorList>
            <person name="Tunstrom K."/>
        </authorList>
    </citation>
    <scope>NUCLEOTIDE SEQUENCE</scope>
</reference>
<dbReference type="SUPFAM" id="SSF54695">
    <property type="entry name" value="POZ domain"/>
    <property type="match status" value="1"/>
</dbReference>
<dbReference type="PANTHER" id="PTHR24412">
    <property type="entry name" value="KELCH PROTEIN"/>
    <property type="match status" value="1"/>
</dbReference>
<keyword evidence="6" id="KW-1185">Reference proteome</keyword>
<protein>
    <recommendedName>
        <fullName evidence="4">BTB domain-containing protein</fullName>
    </recommendedName>
</protein>
<dbReference type="PROSITE" id="PS50097">
    <property type="entry name" value="BTB"/>
    <property type="match status" value="1"/>
</dbReference>
<evidence type="ECO:0000259" key="4">
    <source>
        <dbReference type="PROSITE" id="PS50097"/>
    </source>
</evidence>
<dbReference type="CDD" id="cd18186">
    <property type="entry name" value="BTB_POZ_ZBTB_KLHL-like"/>
    <property type="match status" value="1"/>
</dbReference>
<feature type="domain" description="BTB" evidence="4">
    <location>
        <begin position="52"/>
        <end position="105"/>
    </location>
</feature>
<accession>A0AAU9U466</accession>
<keyword evidence="1" id="KW-0880">Kelch repeat</keyword>
<dbReference type="EMBL" id="CAKOGL010000012">
    <property type="protein sequence ID" value="CAH2092514.1"/>
    <property type="molecule type" value="Genomic_DNA"/>
</dbReference>
<sequence length="118" mass="11625">MLVLIRAQAQCGGAGGVMGGAGGGAGGGPGCGVGGGAGGGAGAGASAEGVCAHRAVLAACSPYFRAMFTQFDERTQPTVTIQDVEPHALEAIIDYVYNPDSLVITEDNVQVRGRSSIT</sequence>
<keyword evidence="3" id="KW-0009">Actin-binding</keyword>
<name>A0AAU9U466_EUPED</name>
<evidence type="ECO:0000256" key="1">
    <source>
        <dbReference type="ARBA" id="ARBA00022441"/>
    </source>
</evidence>
<dbReference type="InterPro" id="IPR011333">
    <property type="entry name" value="SKP1/BTB/POZ_sf"/>
</dbReference>
<dbReference type="Gene3D" id="3.30.710.10">
    <property type="entry name" value="Potassium Channel Kv1.1, Chain A"/>
    <property type="match status" value="1"/>
</dbReference>
<dbReference type="InterPro" id="IPR000210">
    <property type="entry name" value="BTB/POZ_dom"/>
</dbReference>
<evidence type="ECO:0000313" key="6">
    <source>
        <dbReference type="Proteomes" id="UP001153954"/>
    </source>
</evidence>
<dbReference type="Pfam" id="PF00651">
    <property type="entry name" value="BTB"/>
    <property type="match status" value="1"/>
</dbReference>
<comment type="caution">
    <text evidence="5">The sequence shown here is derived from an EMBL/GenBank/DDBJ whole genome shotgun (WGS) entry which is preliminary data.</text>
</comment>
<dbReference type="Proteomes" id="UP001153954">
    <property type="component" value="Unassembled WGS sequence"/>
</dbReference>
<dbReference type="PANTHER" id="PTHR24412:SF441">
    <property type="entry name" value="KELCH-LIKE PROTEIN 28"/>
    <property type="match status" value="1"/>
</dbReference>
<evidence type="ECO:0000256" key="3">
    <source>
        <dbReference type="ARBA" id="ARBA00023203"/>
    </source>
</evidence>
<evidence type="ECO:0000256" key="2">
    <source>
        <dbReference type="ARBA" id="ARBA00022737"/>
    </source>
</evidence>
<organism evidence="5 6">
    <name type="scientific">Euphydryas editha</name>
    <name type="common">Edith's checkerspot</name>
    <dbReference type="NCBI Taxonomy" id="104508"/>
    <lineage>
        <taxon>Eukaryota</taxon>
        <taxon>Metazoa</taxon>
        <taxon>Ecdysozoa</taxon>
        <taxon>Arthropoda</taxon>
        <taxon>Hexapoda</taxon>
        <taxon>Insecta</taxon>
        <taxon>Pterygota</taxon>
        <taxon>Neoptera</taxon>
        <taxon>Endopterygota</taxon>
        <taxon>Lepidoptera</taxon>
        <taxon>Glossata</taxon>
        <taxon>Ditrysia</taxon>
        <taxon>Papilionoidea</taxon>
        <taxon>Nymphalidae</taxon>
        <taxon>Nymphalinae</taxon>
        <taxon>Euphydryas</taxon>
    </lineage>
</organism>
<gene>
    <name evidence="5" type="ORF">EEDITHA_LOCUS8267</name>
</gene>
<proteinExistence type="predicted"/>
<evidence type="ECO:0000313" key="5">
    <source>
        <dbReference type="EMBL" id="CAH2092514.1"/>
    </source>
</evidence>